<reference evidence="1 3" key="1">
    <citation type="submission" date="2018-10" db="EMBL/GenBank/DDBJ databases">
        <title>Genomic Encyclopedia of Archaeal and Bacterial Type Strains, Phase II (KMG-II): from individual species to whole genera.</title>
        <authorList>
            <person name="Goeker M."/>
        </authorList>
    </citation>
    <scope>NUCLEOTIDE SEQUENCE [LARGE SCALE GENOMIC DNA]</scope>
    <source>
        <strain evidence="1 3">DSM 19624</strain>
    </source>
</reference>
<dbReference type="EMBL" id="SOPX01000001">
    <property type="protein sequence ID" value="TFB33585.1"/>
    <property type="molecule type" value="Genomic_DNA"/>
</dbReference>
<comment type="caution">
    <text evidence="1">The sequence shown here is derived from an EMBL/GenBank/DDBJ whole genome shotgun (WGS) entry which is preliminary data.</text>
</comment>
<gene>
    <name evidence="1" type="ORF">BCL90_2258</name>
    <name evidence="2" type="ORF">E3V97_05935</name>
</gene>
<sequence length="363" mass="42657">MNGLFLRNQLCIPIKGYNRAIIYDINRKDYYFIANEHYTVLNTNNFINFNKIRDDNEREELIDFLLKEEIIFKVSAKDNKNRFTPLKRGLATPNLLTNAIVHANINPIFFNFIETEYIQNLSIIAPSINDDLLKVLEKIDALEIDNVYLYIENFDNERFEKVRQQLGIYNLVFSVNFFGCNNTIDKNKLYNNIYFNFFEQQFSDYKQHFTIDNLVVNSDHFLESYNYHSYYFGKVCIDENGNIKNGLNNIENFGNLNTISKADFFNIISSDTFSELGKINKNNTLVCSDCEFRYMCIDSRVPAKGAEKWYHQVECSYNPYLSKWKHEDGYINLRESGVAVTESGIAIEKKKLAEKFKKVWSII</sequence>
<name>A0A497Y323_9SPHI</name>
<evidence type="ECO:0008006" key="5">
    <source>
        <dbReference type="Google" id="ProtNLM"/>
    </source>
</evidence>
<dbReference type="Proteomes" id="UP000273898">
    <property type="component" value="Unassembled WGS sequence"/>
</dbReference>
<proteinExistence type="predicted"/>
<dbReference type="Proteomes" id="UP000297429">
    <property type="component" value="Unassembled WGS sequence"/>
</dbReference>
<dbReference type="EMBL" id="RCCK01000011">
    <property type="protein sequence ID" value="RLJ77182.1"/>
    <property type="molecule type" value="Genomic_DNA"/>
</dbReference>
<accession>A0A497Y323</accession>
<dbReference type="AlphaFoldDB" id="A0A497Y323"/>
<evidence type="ECO:0000313" key="4">
    <source>
        <dbReference type="Proteomes" id="UP000297429"/>
    </source>
</evidence>
<keyword evidence="4" id="KW-1185">Reference proteome</keyword>
<protein>
    <recommendedName>
        <fullName evidence="5">Grasp-with-spasm system SPASM domain peptide maturase</fullName>
    </recommendedName>
</protein>
<dbReference type="OrthoDB" id="1073749at2"/>
<dbReference type="RefSeq" id="WP_121283955.1">
    <property type="nucleotide sequence ID" value="NZ_RCCK01000011.1"/>
</dbReference>
<evidence type="ECO:0000313" key="2">
    <source>
        <dbReference type="EMBL" id="TFB33585.1"/>
    </source>
</evidence>
<reference evidence="2 4" key="2">
    <citation type="submission" date="2019-03" db="EMBL/GenBank/DDBJ databases">
        <authorList>
            <person name="He R.-H."/>
        </authorList>
    </citation>
    <scope>NUCLEOTIDE SEQUENCE [LARGE SCALE GENOMIC DNA]</scope>
    <source>
        <strain evidence="2 4">DSM 19624</strain>
    </source>
</reference>
<evidence type="ECO:0000313" key="1">
    <source>
        <dbReference type="EMBL" id="RLJ77182.1"/>
    </source>
</evidence>
<organism evidence="1 3">
    <name type="scientific">Pedobacter alluvionis</name>
    <dbReference type="NCBI Taxonomy" id="475253"/>
    <lineage>
        <taxon>Bacteria</taxon>
        <taxon>Pseudomonadati</taxon>
        <taxon>Bacteroidota</taxon>
        <taxon>Sphingobacteriia</taxon>
        <taxon>Sphingobacteriales</taxon>
        <taxon>Sphingobacteriaceae</taxon>
        <taxon>Pedobacter</taxon>
    </lineage>
</organism>
<evidence type="ECO:0000313" key="3">
    <source>
        <dbReference type="Proteomes" id="UP000273898"/>
    </source>
</evidence>